<dbReference type="InterPro" id="IPR003795">
    <property type="entry name" value="DUF192"/>
</dbReference>
<dbReference type="PANTHER" id="PTHR37953">
    <property type="entry name" value="UPF0127 PROTEIN MJ1496"/>
    <property type="match status" value="1"/>
</dbReference>
<organism evidence="2 3">
    <name type="scientific">Paracoccus haeundaensis</name>
    <dbReference type="NCBI Taxonomy" id="225362"/>
    <lineage>
        <taxon>Bacteria</taxon>
        <taxon>Pseudomonadati</taxon>
        <taxon>Pseudomonadota</taxon>
        <taxon>Alphaproteobacteria</taxon>
        <taxon>Rhodobacterales</taxon>
        <taxon>Paracoccaceae</taxon>
        <taxon>Paracoccus</taxon>
    </lineage>
</organism>
<name>A0A5C4RAU8_9RHOB</name>
<feature type="chain" id="PRO_5022780314" evidence="1">
    <location>
        <begin position="21"/>
        <end position="171"/>
    </location>
</feature>
<evidence type="ECO:0000313" key="3">
    <source>
        <dbReference type="Proteomes" id="UP000304880"/>
    </source>
</evidence>
<dbReference type="Pfam" id="PF02643">
    <property type="entry name" value="DUF192"/>
    <property type="match status" value="1"/>
</dbReference>
<protein>
    <submittedName>
        <fullName evidence="2">DUF192 domain-containing protein</fullName>
    </submittedName>
</protein>
<dbReference type="AlphaFoldDB" id="A0A5C4RAU8"/>
<gene>
    <name evidence="2" type="ORF">FHD67_01455</name>
</gene>
<evidence type="ECO:0000256" key="1">
    <source>
        <dbReference type="SAM" id="SignalP"/>
    </source>
</evidence>
<keyword evidence="3" id="KW-1185">Reference proteome</keyword>
<evidence type="ECO:0000313" key="2">
    <source>
        <dbReference type="EMBL" id="TNH41086.1"/>
    </source>
</evidence>
<comment type="caution">
    <text evidence="2">The sequence shown here is derived from an EMBL/GenBank/DDBJ whole genome shotgun (WGS) entry which is preliminary data.</text>
</comment>
<dbReference type="Gene3D" id="2.60.120.1140">
    <property type="entry name" value="Protein of unknown function DUF192"/>
    <property type="match status" value="1"/>
</dbReference>
<feature type="signal peptide" evidence="1">
    <location>
        <begin position="1"/>
        <end position="20"/>
    </location>
</feature>
<proteinExistence type="predicted"/>
<sequence length="171" mass="18328">MLRSSLAVALLLALAAPLAAQPVVPAADAQCRPDAALIRTAGDTALSFQIEVADTPESRAQGLMFRSDLPAGQGMLFVYSEPQPVSFWMRNTLIPLDLIFFDETGVIRHIHRNARPLDETPIPGAAVGDPRPDRLMVLEIAGGEAARLGLTTGQQLAHPALDRTTAAWPCR</sequence>
<keyword evidence="1" id="KW-0732">Signal</keyword>
<dbReference type="EMBL" id="VDDC01000002">
    <property type="protein sequence ID" value="TNH41086.1"/>
    <property type="molecule type" value="Genomic_DNA"/>
</dbReference>
<dbReference type="Proteomes" id="UP000304880">
    <property type="component" value="Unassembled WGS sequence"/>
</dbReference>
<accession>A0A5C4RAU8</accession>
<reference evidence="2 3" key="1">
    <citation type="submission" date="2019-06" db="EMBL/GenBank/DDBJ databases">
        <authorList>
            <person name="Li J."/>
        </authorList>
    </citation>
    <scope>NUCLEOTIDE SEQUENCE [LARGE SCALE GENOMIC DNA]</scope>
    <source>
        <strain evidence="2 3">CGMCC 1.8012</strain>
    </source>
</reference>
<dbReference type="InterPro" id="IPR038695">
    <property type="entry name" value="Saro_0823-like_sf"/>
</dbReference>
<dbReference type="PANTHER" id="PTHR37953:SF1">
    <property type="entry name" value="UPF0127 PROTEIN MJ1496"/>
    <property type="match status" value="1"/>
</dbReference>